<feature type="signal peptide" evidence="1">
    <location>
        <begin position="1"/>
        <end position="18"/>
    </location>
</feature>
<protein>
    <recommendedName>
        <fullName evidence="4">Lipoprotein</fullName>
    </recommendedName>
</protein>
<evidence type="ECO:0000256" key="1">
    <source>
        <dbReference type="SAM" id="SignalP"/>
    </source>
</evidence>
<dbReference type="RefSeq" id="WP_028289739.1">
    <property type="nucleotide sequence ID" value="NZ_JAEMEF010000011.1"/>
</dbReference>
<sequence>MKIKLLLAGIALSFMSCAGTPEEEAAKRFCECSGDMAELTKQMKEDPAAMDFAKYTKVMEDFQKCVDPDGEMKKKEDAMNEEEKKAYGEKMKALVAESCPDVAKAMGME</sequence>
<reference evidence="2 3" key="1">
    <citation type="submission" date="2020-12" db="EMBL/GenBank/DDBJ databases">
        <title>Olleya sediminilitoris sp. nov., isolated from a tidal flat.</title>
        <authorList>
            <person name="Park S."/>
            <person name="Yoon J.-H."/>
        </authorList>
    </citation>
    <scope>NUCLEOTIDE SEQUENCE [LARGE SCALE GENOMIC DNA]</scope>
    <source>
        <strain evidence="2 3">YSTF-M6</strain>
    </source>
</reference>
<dbReference type="EMBL" id="JAEMEF010000011">
    <property type="protein sequence ID" value="MBL7560594.1"/>
    <property type="molecule type" value="Genomic_DNA"/>
</dbReference>
<proteinExistence type="predicted"/>
<name>A0ABS1WN86_9FLAO</name>
<keyword evidence="3" id="KW-1185">Reference proteome</keyword>
<keyword evidence="1" id="KW-0732">Signal</keyword>
<organism evidence="2 3">
    <name type="scientific">Olleya sediminilitoris</name>
    <dbReference type="NCBI Taxonomy" id="2795739"/>
    <lineage>
        <taxon>Bacteria</taxon>
        <taxon>Pseudomonadati</taxon>
        <taxon>Bacteroidota</taxon>
        <taxon>Flavobacteriia</taxon>
        <taxon>Flavobacteriales</taxon>
        <taxon>Flavobacteriaceae</taxon>
    </lineage>
</organism>
<accession>A0ABS1WN86</accession>
<evidence type="ECO:0000313" key="3">
    <source>
        <dbReference type="Proteomes" id="UP000605013"/>
    </source>
</evidence>
<dbReference type="Proteomes" id="UP000605013">
    <property type="component" value="Unassembled WGS sequence"/>
</dbReference>
<feature type="chain" id="PRO_5045326793" description="Lipoprotein" evidence="1">
    <location>
        <begin position="19"/>
        <end position="109"/>
    </location>
</feature>
<evidence type="ECO:0000313" key="2">
    <source>
        <dbReference type="EMBL" id="MBL7560594.1"/>
    </source>
</evidence>
<comment type="caution">
    <text evidence="2">The sequence shown here is derived from an EMBL/GenBank/DDBJ whole genome shotgun (WGS) entry which is preliminary data.</text>
</comment>
<evidence type="ECO:0008006" key="4">
    <source>
        <dbReference type="Google" id="ProtNLM"/>
    </source>
</evidence>
<gene>
    <name evidence="2" type="ORF">JAO71_12370</name>
</gene>
<dbReference type="PROSITE" id="PS51257">
    <property type="entry name" value="PROKAR_LIPOPROTEIN"/>
    <property type="match status" value="1"/>
</dbReference>